<dbReference type="InterPro" id="IPR027417">
    <property type="entry name" value="P-loop_NTPase"/>
</dbReference>
<evidence type="ECO:0000256" key="6">
    <source>
        <dbReference type="ARBA" id="ARBA00022840"/>
    </source>
</evidence>
<evidence type="ECO:0000256" key="7">
    <source>
        <dbReference type="ARBA" id="ARBA00023125"/>
    </source>
</evidence>
<dbReference type="PROSITE" id="PS51192">
    <property type="entry name" value="HELICASE_ATP_BIND_1"/>
    <property type="match status" value="1"/>
</dbReference>
<dbReference type="Gene3D" id="3.40.50.300">
    <property type="entry name" value="P-loop containing nucleotide triphosphate hydrolases"/>
    <property type="match status" value="1"/>
</dbReference>
<keyword evidence="8" id="KW-0539">Nucleus</keyword>
<evidence type="ECO:0000259" key="12">
    <source>
        <dbReference type="PROSITE" id="PS51194"/>
    </source>
</evidence>
<feature type="domain" description="Helicase C-terminal" evidence="12">
    <location>
        <begin position="1330"/>
        <end position="1485"/>
    </location>
</feature>
<dbReference type="PROSITE" id="PS51194">
    <property type="entry name" value="HELICASE_CTER"/>
    <property type="match status" value="1"/>
</dbReference>
<reference evidence="13 14" key="1">
    <citation type="submission" date="2018-02" db="EMBL/GenBank/DDBJ databases">
        <title>The genomes of Aspergillus section Nigri reveals drivers in fungal speciation.</title>
        <authorList>
            <consortium name="DOE Joint Genome Institute"/>
            <person name="Vesth T.C."/>
            <person name="Nybo J."/>
            <person name="Theobald S."/>
            <person name="Brandl J."/>
            <person name="Frisvad J.C."/>
            <person name="Nielsen K.F."/>
            <person name="Lyhne E.K."/>
            <person name="Kogle M.E."/>
            <person name="Kuo A."/>
            <person name="Riley R."/>
            <person name="Clum A."/>
            <person name="Nolan M."/>
            <person name="Lipzen A."/>
            <person name="Salamov A."/>
            <person name="Henrissat B."/>
            <person name="Wiebenga A."/>
            <person name="De vries R.P."/>
            <person name="Grigoriev I.V."/>
            <person name="Mortensen U.H."/>
            <person name="Andersen M.R."/>
            <person name="Baker S.E."/>
        </authorList>
    </citation>
    <scope>NUCLEOTIDE SEQUENCE [LARGE SCALE GENOMIC DNA]</scope>
    <source>
        <strain evidence="13 14">CBS 313.89</strain>
    </source>
</reference>
<feature type="region of interest" description="Disordered" evidence="10">
    <location>
        <begin position="245"/>
        <end position="264"/>
    </location>
</feature>
<keyword evidence="4" id="KW-0378">Hydrolase</keyword>
<organism evidence="13 14">
    <name type="scientific">Aspergillus fijiensis CBS 313.89</name>
    <dbReference type="NCBI Taxonomy" id="1448319"/>
    <lineage>
        <taxon>Eukaryota</taxon>
        <taxon>Fungi</taxon>
        <taxon>Dikarya</taxon>
        <taxon>Ascomycota</taxon>
        <taxon>Pezizomycotina</taxon>
        <taxon>Eurotiomycetes</taxon>
        <taxon>Eurotiomycetidae</taxon>
        <taxon>Eurotiales</taxon>
        <taxon>Aspergillaceae</taxon>
        <taxon>Aspergillus</taxon>
    </lineage>
</organism>
<evidence type="ECO:0008006" key="15">
    <source>
        <dbReference type="Google" id="ProtNLM"/>
    </source>
</evidence>
<dbReference type="InterPro" id="IPR044574">
    <property type="entry name" value="ARIP4-like"/>
</dbReference>
<comment type="similarity">
    <text evidence="2">Belongs to the SNF2/RAD54 helicase family.</text>
</comment>
<dbReference type="Pfam" id="PF24580">
    <property type="entry name" value="DUF7607"/>
    <property type="match status" value="1"/>
</dbReference>
<feature type="domain" description="Helicase ATP-binding" evidence="11">
    <location>
        <begin position="944"/>
        <end position="1147"/>
    </location>
</feature>
<keyword evidence="6" id="KW-0067">ATP-binding</keyword>
<feature type="compositionally biased region" description="Polar residues" evidence="10">
    <location>
        <begin position="197"/>
        <end position="207"/>
    </location>
</feature>
<dbReference type="GO" id="GO:0005524">
    <property type="term" value="F:ATP binding"/>
    <property type="evidence" value="ECO:0007669"/>
    <property type="project" value="UniProtKB-KW"/>
</dbReference>
<dbReference type="Gene3D" id="3.40.50.10810">
    <property type="entry name" value="Tandem AAA-ATPase domain"/>
    <property type="match status" value="1"/>
</dbReference>
<dbReference type="Proteomes" id="UP000249789">
    <property type="component" value="Unassembled WGS sequence"/>
</dbReference>
<keyword evidence="9" id="KW-0175">Coiled coil</keyword>
<dbReference type="GO" id="GO:0005634">
    <property type="term" value="C:nucleus"/>
    <property type="evidence" value="ECO:0007669"/>
    <property type="project" value="UniProtKB-SubCell"/>
</dbReference>
<accession>A0A8G1VXW9</accession>
<keyword evidence="3" id="KW-0547">Nucleotide-binding</keyword>
<feature type="region of interest" description="Disordered" evidence="10">
    <location>
        <begin position="549"/>
        <end position="609"/>
    </location>
</feature>
<evidence type="ECO:0000313" key="13">
    <source>
        <dbReference type="EMBL" id="RAK73414.1"/>
    </source>
</evidence>
<evidence type="ECO:0000313" key="14">
    <source>
        <dbReference type="Proteomes" id="UP000249789"/>
    </source>
</evidence>
<evidence type="ECO:0000256" key="9">
    <source>
        <dbReference type="SAM" id="Coils"/>
    </source>
</evidence>
<dbReference type="GO" id="GO:0004386">
    <property type="term" value="F:helicase activity"/>
    <property type="evidence" value="ECO:0007669"/>
    <property type="project" value="UniProtKB-KW"/>
</dbReference>
<dbReference type="CDD" id="cd18793">
    <property type="entry name" value="SF2_C_SNF"/>
    <property type="match status" value="1"/>
</dbReference>
<dbReference type="CDD" id="cd18007">
    <property type="entry name" value="DEXHc_ATRX-like"/>
    <property type="match status" value="1"/>
</dbReference>
<evidence type="ECO:0000256" key="5">
    <source>
        <dbReference type="ARBA" id="ARBA00022806"/>
    </source>
</evidence>
<dbReference type="InterPro" id="IPR001650">
    <property type="entry name" value="Helicase_C-like"/>
</dbReference>
<feature type="compositionally biased region" description="Polar residues" evidence="10">
    <location>
        <begin position="250"/>
        <end position="259"/>
    </location>
</feature>
<feature type="compositionally biased region" description="Acidic residues" evidence="10">
    <location>
        <begin position="565"/>
        <end position="580"/>
    </location>
</feature>
<evidence type="ECO:0000259" key="11">
    <source>
        <dbReference type="PROSITE" id="PS51192"/>
    </source>
</evidence>
<dbReference type="SMART" id="SM00490">
    <property type="entry name" value="HELICc"/>
    <property type="match status" value="1"/>
</dbReference>
<evidence type="ECO:0000256" key="10">
    <source>
        <dbReference type="SAM" id="MobiDB-lite"/>
    </source>
</evidence>
<protein>
    <recommendedName>
        <fullName evidence="15">SNF2 family helicase/ATPase</fullName>
    </recommendedName>
</protein>
<dbReference type="RefSeq" id="XP_040797424.1">
    <property type="nucleotide sequence ID" value="XM_040939949.1"/>
</dbReference>
<proteinExistence type="inferred from homology"/>
<evidence type="ECO:0000256" key="4">
    <source>
        <dbReference type="ARBA" id="ARBA00022801"/>
    </source>
</evidence>
<dbReference type="SUPFAM" id="SSF52540">
    <property type="entry name" value="P-loop containing nucleoside triphosphate hydrolases"/>
    <property type="match status" value="2"/>
</dbReference>
<gene>
    <name evidence="13" type="ORF">BO72DRAFT_244020</name>
</gene>
<evidence type="ECO:0000256" key="3">
    <source>
        <dbReference type="ARBA" id="ARBA00022741"/>
    </source>
</evidence>
<dbReference type="InterPro" id="IPR038718">
    <property type="entry name" value="SNF2-like_sf"/>
</dbReference>
<feature type="compositionally biased region" description="Acidic residues" evidence="10">
    <location>
        <begin position="183"/>
        <end position="193"/>
    </location>
</feature>
<name>A0A8G1VXW9_9EURO</name>
<dbReference type="InterPro" id="IPR013761">
    <property type="entry name" value="SAM/pointed_sf"/>
</dbReference>
<evidence type="ECO:0000256" key="2">
    <source>
        <dbReference type="ARBA" id="ARBA00007025"/>
    </source>
</evidence>
<dbReference type="EMBL" id="KZ824680">
    <property type="protein sequence ID" value="RAK73414.1"/>
    <property type="molecule type" value="Genomic_DNA"/>
</dbReference>
<dbReference type="SMART" id="SM00487">
    <property type="entry name" value="DEXDc"/>
    <property type="match status" value="1"/>
</dbReference>
<feature type="coiled-coil region" evidence="9">
    <location>
        <begin position="865"/>
        <end position="892"/>
    </location>
</feature>
<dbReference type="InterPro" id="IPR014001">
    <property type="entry name" value="Helicase_ATP-bd"/>
</dbReference>
<feature type="compositionally biased region" description="Polar residues" evidence="10">
    <location>
        <begin position="1784"/>
        <end position="1799"/>
    </location>
</feature>
<dbReference type="Gene3D" id="1.10.150.50">
    <property type="entry name" value="Transcription Factor, Ets-1"/>
    <property type="match status" value="1"/>
</dbReference>
<dbReference type="InterPro" id="IPR056026">
    <property type="entry name" value="DUF7607"/>
</dbReference>
<dbReference type="VEuPathDB" id="FungiDB:BO72DRAFT_244020"/>
<feature type="region of interest" description="Disordered" evidence="10">
    <location>
        <begin position="142"/>
        <end position="225"/>
    </location>
</feature>
<comment type="subcellular location">
    <subcellularLocation>
        <location evidence="1">Nucleus</location>
    </subcellularLocation>
</comment>
<dbReference type="GeneID" id="63857282"/>
<dbReference type="GO" id="GO:0003677">
    <property type="term" value="F:DNA binding"/>
    <property type="evidence" value="ECO:0007669"/>
    <property type="project" value="UniProtKB-KW"/>
</dbReference>
<dbReference type="Pfam" id="PF00176">
    <property type="entry name" value="SNF2-rel_dom"/>
    <property type="match status" value="1"/>
</dbReference>
<dbReference type="Pfam" id="PF00271">
    <property type="entry name" value="Helicase_C"/>
    <property type="match status" value="1"/>
</dbReference>
<sequence length="1810" mass="203946">MEPGGDPLDWTVDEVVQFLCHNPDAPWSLSSSVVARPDPVTFEAALRDNVITGEVLLHDVDIHSLKDDLGLKALGPRSSMHSAVRYLQRKSSKYLQSTTLSTTPFRNHVPDYTRSPTRSAFASPATLSHTQVSRIETLQRDVLQTPRVPPSFTPNTSVPVVKSVEPQDQLQHFTAEDRHTPDDDGEEDGEEDGVSLVVQSNVGASSQESHKRSRPGEQLVIDREGRKRRKLDLSKLEDKADSAIDKTVDKSANQSSSRQWYMGPDATTPSKLFYPSSPATEDDKFLIFGSQCPPARRTFVNKCLSHFYRQDPVRLGPTKQAVIPYNPIKGGKAGQRFFTLYTSKGGHVAVSKQDFRDWPQLENSRSLNGPEPPKTSDPYSWLLEKYPAQEDDQDAFPLYGDSGSEGDYDEETWREIDEESRAPVNGKRAKLTSDAVESIIEKCIVKYETEWQQIYKPKEAAKAWAKWMAATRSNSRNQQIKELTRSLKKLEGRLHKLKDAIKQVDYSSEPELQTQCQALQQTIFRMQKHKYHIHVIGLETCPPIVAPPSKLSKSINRHSKRSDDAESLDSDSDDFIDDSEVPPPPPVQRISYPNGATQPSSSSDDEGDIISVSGTIRRVRSRGYPFAASSSPDSTPVVINDETPKVIDLTDDTPHPDDYDIATPPLNPVQVEVPRVDPTLYESMSPVSDLGSSFALRREGSQRRRSISLPDMDDYEALKKLDSNLLEERRDPRRLLIKLIANLAPKDRFQMAERIPSRYEEADLRELTVRALELMLQSQDRLPDLEYTESMLVMRASSFYISWVTCSRLTAKGIPRNKVRRALREVEGYGEFYQELSYHLKAYCDWERGNGFGHSDVTDTPHRLRKREVKESEAARKARENAQRRVAMQENSAKLYMESMGAANTDHTNQVVSFGDPPIHLHQAIARRVKPHQLKGIQFMWRELIVDETHQGCLLAHTMGLGKTMQVISLLVTISAASNSLNPDIKKQVPERFRRSQTLVLCPSSLTDNWQDELYLWTPPTVKIGPFYKIASSELLHARLETVQEWYEGGGILILSYDMFRSWIMNRETSKRSKPLPDADHEKVKRWLLDGPNIVIADEAHKMKNSSSAVAVAAMQIKTKSRVALTGSPLANNLTDYYAMVNWIAEGYLGEPREFQAHYVEPIEEGLYVDSTYTERRRSLVRLNVLKEILEPKINRADISVLAGSLPPKVEFVITVPLTDVQQAAYNSYVRSILEGRCDVNRMEILSWLAVLGLCCNHPVCFRDKLQSRFNDAQKIDKRLEGFEKVPGDEPISQLGLDLTKLQNEQEQIYSAVPNIEAIELSHRARILHKIINESVRVGDKVLVFSHSIPTLNYVEVILSRSGWRYCRLDGQTPVSQRQGAVKRFNGNSPELIYLISTRAGGLGLNIPGANRVIIFDFTFNPVWEEQAVGRAYRLGQKKPVFVYRFLSGGTFEEVMYNKAVYKTQLAFRVVDKKNPVRWASKKLGEYLFPVKNVPQTDVSEYIGKDPEVLDKILERDARSKESIIRKIGLTETFQKEDNDKLTEEEKREALEVITDERLKREDPAAWQERMREKQRLATVIVPYGSYSQPLAQPSSMPMARAPLPYQYTYSQHPPPMPQLLPSQSMVPPSAHNFGPPALGPDLSHFQLPGPMYNHLQPPPAQHSPLASQPYSQPVTSHSAAMQDGLIVGNGDAGYAPPFANQITAVPVQATGTQNDGGYSQPLIDPSITHPVQTDTIESEEEYFPPSPVLLTPTPASELQQTSTESTLLLDDKLTVGQQQVVSPFFQNTSTPQQETSPSVPEKNTVCKTQ</sequence>
<dbReference type="PANTHER" id="PTHR45797:SF1">
    <property type="entry name" value="HELICASE ARIP4"/>
    <property type="match status" value="1"/>
</dbReference>
<dbReference type="InterPro" id="IPR049730">
    <property type="entry name" value="SNF2/RAD54-like_C"/>
</dbReference>
<evidence type="ECO:0000256" key="1">
    <source>
        <dbReference type="ARBA" id="ARBA00004123"/>
    </source>
</evidence>
<keyword evidence="14" id="KW-1185">Reference proteome</keyword>
<keyword evidence="5" id="KW-0347">Helicase</keyword>
<dbReference type="PANTHER" id="PTHR45797">
    <property type="entry name" value="RAD54-LIKE"/>
    <property type="match status" value="1"/>
</dbReference>
<dbReference type="GO" id="GO:0016887">
    <property type="term" value="F:ATP hydrolysis activity"/>
    <property type="evidence" value="ECO:0007669"/>
    <property type="project" value="InterPro"/>
</dbReference>
<evidence type="ECO:0000256" key="8">
    <source>
        <dbReference type="ARBA" id="ARBA00023242"/>
    </source>
</evidence>
<feature type="coiled-coil region" evidence="9">
    <location>
        <begin position="473"/>
        <end position="500"/>
    </location>
</feature>
<feature type="region of interest" description="Disordered" evidence="10">
    <location>
        <begin position="1784"/>
        <end position="1810"/>
    </location>
</feature>
<keyword evidence="7" id="KW-0238">DNA-binding</keyword>
<dbReference type="InterPro" id="IPR000330">
    <property type="entry name" value="SNF2_N"/>
</dbReference>
<dbReference type="OrthoDB" id="2020972at2759"/>